<evidence type="ECO:0000256" key="1">
    <source>
        <dbReference type="ARBA" id="ARBA00003257"/>
    </source>
</evidence>
<name>A0A3G1GS39_9CUCU</name>
<comment type="catalytic activity">
    <reaction evidence="16 17">
        <text>a ubiquinone + NADH + 5 H(+)(in) = a ubiquinol + NAD(+) + 4 H(+)(out)</text>
        <dbReference type="Rhea" id="RHEA:29091"/>
        <dbReference type="Rhea" id="RHEA-COMP:9565"/>
        <dbReference type="Rhea" id="RHEA-COMP:9566"/>
        <dbReference type="ChEBI" id="CHEBI:15378"/>
        <dbReference type="ChEBI" id="CHEBI:16389"/>
        <dbReference type="ChEBI" id="CHEBI:17976"/>
        <dbReference type="ChEBI" id="CHEBI:57540"/>
        <dbReference type="ChEBI" id="CHEBI:57945"/>
        <dbReference type="EC" id="7.1.1.2"/>
    </reaction>
</comment>
<gene>
    <name evidence="21" type="primary">nad5</name>
</gene>
<feature type="transmembrane region" description="Helical" evidence="17">
    <location>
        <begin position="267"/>
        <end position="285"/>
    </location>
</feature>
<evidence type="ECO:0000259" key="20">
    <source>
        <dbReference type="Pfam" id="PF06455"/>
    </source>
</evidence>
<dbReference type="PANTHER" id="PTHR42829:SF2">
    <property type="entry name" value="NADH-UBIQUINONE OXIDOREDUCTASE CHAIN 5"/>
    <property type="match status" value="1"/>
</dbReference>
<proteinExistence type="inferred from homology"/>
<feature type="transmembrane region" description="Helical" evidence="17">
    <location>
        <begin position="83"/>
        <end position="102"/>
    </location>
</feature>
<protein>
    <recommendedName>
        <fullName evidence="4 17">NADH-ubiquinone oxidoreductase chain 5</fullName>
        <ecNumber evidence="3 17">7.1.1.2</ecNumber>
    </recommendedName>
</protein>
<keyword evidence="9" id="KW-1278">Translocase</keyword>
<dbReference type="GO" id="GO:0003954">
    <property type="term" value="F:NADH dehydrogenase activity"/>
    <property type="evidence" value="ECO:0007669"/>
    <property type="project" value="TreeGrafter"/>
</dbReference>
<feature type="domain" description="NADH:quinone oxidoreductase/Mrp antiporter transmembrane" evidence="18">
    <location>
        <begin position="102"/>
        <end position="384"/>
    </location>
</feature>
<keyword evidence="11 17" id="KW-1133">Transmembrane helix</keyword>
<comment type="similarity">
    <text evidence="17">Belongs to the complex I subunit 5 family.</text>
</comment>
<evidence type="ECO:0000313" key="21">
    <source>
        <dbReference type="EMBL" id="APX40597.1"/>
    </source>
</evidence>
<dbReference type="AlphaFoldDB" id="A0A3G1GS39"/>
<keyword evidence="5 17" id="KW-0813">Transport</keyword>
<evidence type="ECO:0000259" key="18">
    <source>
        <dbReference type="Pfam" id="PF00361"/>
    </source>
</evidence>
<feature type="transmembrane region" description="Helical" evidence="17">
    <location>
        <begin position="7"/>
        <end position="24"/>
    </location>
</feature>
<organism evidence="21">
    <name type="scientific">Cryptocephalus mystacatus</name>
    <dbReference type="NCBI Taxonomy" id="1425555"/>
    <lineage>
        <taxon>Eukaryota</taxon>
        <taxon>Metazoa</taxon>
        <taxon>Ecdysozoa</taxon>
        <taxon>Arthropoda</taxon>
        <taxon>Hexapoda</taxon>
        <taxon>Insecta</taxon>
        <taxon>Pterygota</taxon>
        <taxon>Neoptera</taxon>
        <taxon>Endopterygota</taxon>
        <taxon>Coleoptera</taxon>
        <taxon>Polyphaga</taxon>
        <taxon>Cucujiformia</taxon>
        <taxon>Chrysomeloidea</taxon>
        <taxon>Chrysomelidae</taxon>
        <taxon>Cryptocephalinae</taxon>
        <taxon>Cryptocephalus</taxon>
    </lineage>
</organism>
<dbReference type="Pfam" id="PF00662">
    <property type="entry name" value="Proton_antipo_N"/>
    <property type="match status" value="1"/>
</dbReference>
<feature type="transmembrane region" description="Helical" evidence="17">
    <location>
        <begin position="44"/>
        <end position="71"/>
    </location>
</feature>
<dbReference type="PANTHER" id="PTHR42829">
    <property type="entry name" value="NADH-UBIQUINONE OXIDOREDUCTASE CHAIN 5"/>
    <property type="match status" value="1"/>
</dbReference>
<dbReference type="Pfam" id="PF00361">
    <property type="entry name" value="Proton_antipo_M"/>
    <property type="match status" value="1"/>
</dbReference>
<feature type="transmembrane region" description="Helical" evidence="17">
    <location>
        <begin position="334"/>
        <end position="352"/>
    </location>
</feature>
<keyword evidence="14 17" id="KW-0496">Mitochondrion</keyword>
<keyword evidence="7 17" id="KW-0812">Transmembrane</keyword>
<comment type="function">
    <text evidence="1">Core subunit of the mitochondrial membrane respiratory chain NADH dehydrogenase (Complex I) that is believed to belong to the minimal assembly required for catalysis. Complex I functions in the transfer of electrons from NADH to the respiratory chain. The immediate electron acceptor for the enzyme is believed to be ubiquinone.</text>
</comment>
<keyword evidence="10" id="KW-0249">Electron transport</keyword>
<evidence type="ECO:0000256" key="16">
    <source>
        <dbReference type="ARBA" id="ARBA00049551"/>
    </source>
</evidence>
<feature type="transmembrane region" description="Helical" evidence="17">
    <location>
        <begin position="414"/>
        <end position="438"/>
    </location>
</feature>
<keyword evidence="12 17" id="KW-0520">NAD</keyword>
<accession>A0A3G1GS39</accession>
<dbReference type="InterPro" id="IPR001750">
    <property type="entry name" value="ND/Mrp_TM"/>
</dbReference>
<dbReference type="GO" id="GO:0042773">
    <property type="term" value="P:ATP synthesis coupled electron transport"/>
    <property type="evidence" value="ECO:0007669"/>
    <property type="project" value="InterPro"/>
</dbReference>
<evidence type="ECO:0000256" key="6">
    <source>
        <dbReference type="ARBA" id="ARBA00022660"/>
    </source>
</evidence>
<feature type="domain" description="NADH-Ubiquinone oxidoreductase (complex I) chain 5 N-terminal" evidence="19">
    <location>
        <begin position="38"/>
        <end position="85"/>
    </location>
</feature>
<evidence type="ECO:0000256" key="10">
    <source>
        <dbReference type="ARBA" id="ARBA00022982"/>
    </source>
</evidence>
<dbReference type="PRINTS" id="PR01434">
    <property type="entry name" value="NADHDHGNASE5"/>
</dbReference>
<dbReference type="InterPro" id="IPR001516">
    <property type="entry name" value="Proton_antipo_N"/>
</dbReference>
<evidence type="ECO:0000256" key="12">
    <source>
        <dbReference type="ARBA" id="ARBA00023027"/>
    </source>
</evidence>
<evidence type="ECO:0000256" key="11">
    <source>
        <dbReference type="ARBA" id="ARBA00022989"/>
    </source>
</evidence>
<feature type="transmembrane region" description="Helical" evidence="17">
    <location>
        <begin position="550"/>
        <end position="567"/>
    </location>
</feature>
<comment type="function">
    <text evidence="17">Core subunit of the mitochondrial membrane respiratory chain NADH dehydrogenase (Complex I) which catalyzes electron transfer from NADH through the respiratory chain, using ubiquinone as an electron acceptor. Essential for the catalytic activity and assembly of complex I.</text>
</comment>
<dbReference type="Pfam" id="PF06455">
    <property type="entry name" value="NADH5_C"/>
    <property type="match status" value="1"/>
</dbReference>
<sequence>MCLFYSYTFFFVSLSAFFLSLWFLSFDYTLIVELNLLSFNSSSVVMSILLDWMSLVFLSFVSFISSAVVFYSKEYMSGDLNMSRFIFLIVLFVLSMILLIISPNLISILLGWDGLGLVSYCLVIYYQNVKSFNAGMLTALTNRVGDVALLMAISWMMNFGGWNYFFYLEICASDLLMNVVGWLVILAAITKSAQIPFSSWLPAAMAAPTPVSSLVHSSTLVTAGVYLLIRFNFCFSSTMMFIILILSSVTMFMAGLGANYEYDLKKIIALSTLSQLGLMMSILSLGEWRLAFFHLLTHALFKALLFMCAGLIIHNFINSQDIRYLGGLIKQMPFTVTLFNICNFSLCGLPFLSGFYSKDMIVEVMSMDYLNILIYLIFYISVGLTVSYSVRLMFYSLIGDYKFISLSGLSEGHLMIKAMSLIILLVVFTGSMLSWIIFVTPYFIILPFLMKMVTLFMILLGGLLGYEVSKVTFSYSIGKNVYLKNSQFLGLMWNMPFISTNLVSFLTLKPSGIVVNLLDQGWSEFYGSQSLFFFIKSMINRLQFMSINHLKVYFLLMIIWLVFMIMFL</sequence>
<dbReference type="EMBL" id="KX943481">
    <property type="protein sequence ID" value="APX40597.1"/>
    <property type="molecule type" value="Genomic_DNA"/>
</dbReference>
<comment type="subcellular location">
    <subcellularLocation>
        <location evidence="2">Mitochondrion inner membrane</location>
        <topology evidence="2">Multi-pass membrane protein</topology>
    </subcellularLocation>
</comment>
<keyword evidence="8" id="KW-0999">Mitochondrion inner membrane</keyword>
<evidence type="ECO:0000256" key="4">
    <source>
        <dbReference type="ARBA" id="ARBA00021096"/>
    </source>
</evidence>
<evidence type="ECO:0000256" key="13">
    <source>
        <dbReference type="ARBA" id="ARBA00023075"/>
    </source>
</evidence>
<evidence type="ECO:0000256" key="3">
    <source>
        <dbReference type="ARBA" id="ARBA00012944"/>
    </source>
</evidence>
<dbReference type="InterPro" id="IPR010934">
    <property type="entry name" value="NADH_DH_su5_C"/>
</dbReference>
<dbReference type="GO" id="GO:0005743">
    <property type="term" value="C:mitochondrial inner membrane"/>
    <property type="evidence" value="ECO:0007669"/>
    <property type="project" value="UniProtKB-SubCell"/>
</dbReference>
<dbReference type="GO" id="GO:0008137">
    <property type="term" value="F:NADH dehydrogenase (ubiquinone) activity"/>
    <property type="evidence" value="ECO:0007669"/>
    <property type="project" value="UniProtKB-EC"/>
</dbReference>
<evidence type="ECO:0000256" key="8">
    <source>
        <dbReference type="ARBA" id="ARBA00022792"/>
    </source>
</evidence>
<evidence type="ECO:0000259" key="19">
    <source>
        <dbReference type="Pfam" id="PF00662"/>
    </source>
</evidence>
<evidence type="ECO:0000256" key="17">
    <source>
        <dbReference type="RuleBase" id="RU003404"/>
    </source>
</evidence>
<feature type="transmembrane region" description="Helical" evidence="17">
    <location>
        <begin position="291"/>
        <end position="313"/>
    </location>
</feature>
<geneLocation type="mitochondrion" evidence="21"/>
<evidence type="ECO:0000256" key="2">
    <source>
        <dbReference type="ARBA" id="ARBA00004448"/>
    </source>
</evidence>
<feature type="transmembrane region" description="Helical" evidence="17">
    <location>
        <begin position="179"/>
        <end position="201"/>
    </location>
</feature>
<feature type="transmembrane region" description="Helical" evidence="17">
    <location>
        <begin position="239"/>
        <end position="260"/>
    </location>
</feature>
<feature type="transmembrane region" description="Helical" evidence="17">
    <location>
        <begin position="444"/>
        <end position="466"/>
    </location>
</feature>
<evidence type="ECO:0000256" key="7">
    <source>
        <dbReference type="ARBA" id="ARBA00022692"/>
    </source>
</evidence>
<dbReference type="EC" id="7.1.1.2" evidence="3 17"/>
<evidence type="ECO:0000256" key="15">
    <source>
        <dbReference type="ARBA" id="ARBA00023136"/>
    </source>
</evidence>
<feature type="transmembrane region" description="Helical" evidence="17">
    <location>
        <begin position="213"/>
        <end position="233"/>
    </location>
</feature>
<reference evidence="21" key="1">
    <citation type="journal article" date="2015" name="Methods Ecol Evol 6">
        <title>Validating the power of mitochondrial metagenomics for community ecology and phylogenetics of complex assemblages.</title>
        <authorList>
            <person name="Gomez-Rodriguez C."/>
            <person name="Crampton-Platt A."/>
            <person name="Timmermans M.J.T.N."/>
            <person name="Baselga A."/>
            <person name="Vogler A.P."/>
        </authorList>
    </citation>
    <scope>NUCLEOTIDE SEQUENCE</scope>
</reference>
<feature type="transmembrane region" description="Helical" evidence="17">
    <location>
        <begin position="372"/>
        <end position="394"/>
    </location>
</feature>
<keyword evidence="13 17" id="KW-0830">Ubiquinone</keyword>
<evidence type="ECO:0000256" key="5">
    <source>
        <dbReference type="ARBA" id="ARBA00022448"/>
    </source>
</evidence>
<keyword evidence="6" id="KW-0679">Respiratory chain</keyword>
<feature type="transmembrane region" description="Helical" evidence="17">
    <location>
        <begin position="487"/>
        <end position="508"/>
    </location>
</feature>
<feature type="transmembrane region" description="Helical" evidence="17">
    <location>
        <begin position="147"/>
        <end position="167"/>
    </location>
</feature>
<evidence type="ECO:0000256" key="14">
    <source>
        <dbReference type="ARBA" id="ARBA00023128"/>
    </source>
</evidence>
<dbReference type="GO" id="GO:0015990">
    <property type="term" value="P:electron transport coupled proton transport"/>
    <property type="evidence" value="ECO:0007669"/>
    <property type="project" value="TreeGrafter"/>
</dbReference>
<keyword evidence="15 17" id="KW-0472">Membrane</keyword>
<dbReference type="InterPro" id="IPR003945">
    <property type="entry name" value="NU5C-like"/>
</dbReference>
<feature type="domain" description="NADH dehydrogenase subunit 5 C-terminal" evidence="20">
    <location>
        <begin position="388"/>
        <end position="567"/>
    </location>
</feature>
<evidence type="ECO:0000256" key="9">
    <source>
        <dbReference type="ARBA" id="ARBA00022967"/>
    </source>
</evidence>